<reference evidence="1 2" key="1">
    <citation type="submission" date="2015-01" db="EMBL/GenBank/DDBJ databases">
        <title>Evolution of Trichinella species and genotypes.</title>
        <authorList>
            <person name="Korhonen P.K."/>
            <person name="Edoardo P."/>
            <person name="Giuseppe L.R."/>
            <person name="Gasser R.B."/>
        </authorList>
    </citation>
    <scope>NUCLEOTIDE SEQUENCE [LARGE SCALE GENOMIC DNA]</scope>
    <source>
        <strain evidence="1">ISS417</strain>
    </source>
</reference>
<dbReference type="Proteomes" id="UP000055048">
    <property type="component" value="Unassembled WGS sequence"/>
</dbReference>
<organism evidence="1 2">
    <name type="scientific">Trichinella murrelli</name>
    <dbReference type="NCBI Taxonomy" id="144512"/>
    <lineage>
        <taxon>Eukaryota</taxon>
        <taxon>Metazoa</taxon>
        <taxon>Ecdysozoa</taxon>
        <taxon>Nematoda</taxon>
        <taxon>Enoplea</taxon>
        <taxon>Dorylaimia</taxon>
        <taxon>Trichinellida</taxon>
        <taxon>Trichinellidae</taxon>
        <taxon>Trichinella</taxon>
    </lineage>
</organism>
<dbReference type="EMBL" id="JYDJ01000259">
    <property type="protein sequence ID" value="KRX38661.1"/>
    <property type="molecule type" value="Genomic_DNA"/>
</dbReference>
<feature type="non-terminal residue" evidence="1">
    <location>
        <position position="139"/>
    </location>
</feature>
<evidence type="ECO:0000313" key="2">
    <source>
        <dbReference type="Proteomes" id="UP000055048"/>
    </source>
</evidence>
<dbReference type="AlphaFoldDB" id="A0A0V0TI44"/>
<sequence>MDSQRIDKYIQLFKETIIFNMPPAGGYITKWKLECPSFMHWNSLSRWSRKRVVNSTIINSEKIKKLASLTPVKLNGDPLILKEFAILLAICQMSKMLLDEFYSYQNTEISITEWVKSNRNSLGLNQEAACNTLNSREII</sequence>
<accession>A0A0V0TI44</accession>
<keyword evidence="2" id="KW-1185">Reference proteome</keyword>
<comment type="caution">
    <text evidence="1">The sequence shown here is derived from an EMBL/GenBank/DDBJ whole genome shotgun (WGS) entry which is preliminary data.</text>
</comment>
<name>A0A0V0TI44_9BILA</name>
<evidence type="ECO:0000313" key="1">
    <source>
        <dbReference type="EMBL" id="KRX38661.1"/>
    </source>
</evidence>
<protein>
    <submittedName>
        <fullName evidence="1">Uncharacterized protein</fullName>
    </submittedName>
</protein>
<gene>
    <name evidence="1" type="ORF">T05_142</name>
</gene>
<proteinExistence type="predicted"/>